<evidence type="ECO:0000256" key="10">
    <source>
        <dbReference type="ARBA" id="ARBA00048997"/>
    </source>
</evidence>
<evidence type="ECO:0000256" key="3">
    <source>
        <dbReference type="ARBA" id="ARBA00006739"/>
    </source>
</evidence>
<evidence type="ECO:0000259" key="12">
    <source>
        <dbReference type="Pfam" id="PF00535"/>
    </source>
</evidence>
<feature type="compositionally biased region" description="Basic and acidic residues" evidence="11">
    <location>
        <begin position="225"/>
        <end position="248"/>
    </location>
</feature>
<name>A0A6G8Q2X0_9ACTN</name>
<evidence type="ECO:0000313" key="14">
    <source>
        <dbReference type="Proteomes" id="UP000502706"/>
    </source>
</evidence>
<evidence type="ECO:0000256" key="2">
    <source>
        <dbReference type="ARBA" id="ARBA00001946"/>
    </source>
</evidence>
<evidence type="ECO:0000256" key="5">
    <source>
        <dbReference type="ARBA" id="ARBA00022679"/>
    </source>
</evidence>
<feature type="compositionally biased region" description="Basic residues" evidence="11">
    <location>
        <begin position="316"/>
        <end position="326"/>
    </location>
</feature>
<keyword evidence="5 13" id="KW-0808">Transferase</keyword>
<feature type="compositionally biased region" description="Basic residues" evidence="11">
    <location>
        <begin position="334"/>
        <end position="360"/>
    </location>
</feature>
<feature type="compositionally biased region" description="Low complexity" evidence="11">
    <location>
        <begin position="172"/>
        <end position="187"/>
    </location>
</feature>
<accession>A0A6G8Q2X0</accession>
<feature type="domain" description="Glycosyltransferase 2-like" evidence="12">
    <location>
        <begin position="45"/>
        <end position="142"/>
    </location>
</feature>
<organism evidence="13 14">
    <name type="scientific">Rubrobacter marinus</name>
    <dbReference type="NCBI Taxonomy" id="2653852"/>
    <lineage>
        <taxon>Bacteria</taxon>
        <taxon>Bacillati</taxon>
        <taxon>Actinomycetota</taxon>
        <taxon>Rubrobacteria</taxon>
        <taxon>Rubrobacterales</taxon>
        <taxon>Rubrobacteraceae</taxon>
        <taxon>Rubrobacter</taxon>
    </lineage>
</organism>
<reference evidence="13 14" key="1">
    <citation type="submission" date="2019-10" db="EMBL/GenBank/DDBJ databases">
        <title>Rubrobacter sp nov SCSIO 52915 isolated from a deep-sea sediment in the South China Sea.</title>
        <authorList>
            <person name="Chen R.W."/>
        </authorList>
    </citation>
    <scope>NUCLEOTIDE SEQUENCE [LARGE SCALE GENOMIC DNA]</scope>
    <source>
        <strain evidence="13 14">SCSIO 52915</strain>
    </source>
</reference>
<evidence type="ECO:0000256" key="1">
    <source>
        <dbReference type="ARBA" id="ARBA00001936"/>
    </source>
</evidence>
<comment type="catalytic activity">
    <reaction evidence="9">
        <text>(2R)-3-phosphoglycerate + UDP-alpha-D-glucose = (2R)-2-O-(alpha-D-glucopyranosyl)-3-phospho-glycerate + UDP + H(+)</text>
        <dbReference type="Rhea" id="RHEA:31319"/>
        <dbReference type="ChEBI" id="CHEBI:15378"/>
        <dbReference type="ChEBI" id="CHEBI:58223"/>
        <dbReference type="ChEBI" id="CHEBI:58272"/>
        <dbReference type="ChEBI" id="CHEBI:58885"/>
        <dbReference type="ChEBI" id="CHEBI:62600"/>
        <dbReference type="EC" id="2.4.1.266"/>
    </reaction>
    <physiologicalReaction direction="left-to-right" evidence="9">
        <dbReference type="Rhea" id="RHEA:31320"/>
    </physiologicalReaction>
</comment>
<dbReference type="InterPro" id="IPR029044">
    <property type="entry name" value="Nucleotide-diphossugar_trans"/>
</dbReference>
<dbReference type="PANTHER" id="PTHR48090">
    <property type="entry name" value="UNDECAPRENYL-PHOSPHATE 4-DEOXY-4-FORMAMIDO-L-ARABINOSE TRANSFERASE-RELATED"/>
    <property type="match status" value="1"/>
</dbReference>
<dbReference type="PANTHER" id="PTHR48090:SF10">
    <property type="entry name" value="GLUCOSYL-3-PHOSPHOGLYCERATE SYNTHASE"/>
    <property type="match status" value="1"/>
</dbReference>
<dbReference type="InterPro" id="IPR050256">
    <property type="entry name" value="Glycosyltransferase_2"/>
</dbReference>
<keyword evidence="4" id="KW-0328">Glycosyltransferase</keyword>
<comment type="cofactor">
    <cofactor evidence="2">
        <name>Mg(2+)</name>
        <dbReference type="ChEBI" id="CHEBI:18420"/>
    </cofactor>
</comment>
<gene>
    <name evidence="13" type="ORF">GBA65_04835</name>
</gene>
<protein>
    <recommendedName>
        <fullName evidence="8">Glucosyl-3-phosphoglycerate synthase</fullName>
        <ecNumber evidence="7">2.4.1.266</ecNumber>
    </recommendedName>
</protein>
<dbReference type="EMBL" id="CP045121">
    <property type="protein sequence ID" value="QIN80667.1"/>
    <property type="molecule type" value="Genomic_DNA"/>
</dbReference>
<evidence type="ECO:0000313" key="13">
    <source>
        <dbReference type="EMBL" id="QIN80667.1"/>
    </source>
</evidence>
<evidence type="ECO:0000256" key="11">
    <source>
        <dbReference type="SAM" id="MobiDB-lite"/>
    </source>
</evidence>
<comment type="similarity">
    <text evidence="3">Belongs to the glycosyltransferase 2 family.</text>
</comment>
<dbReference type="GO" id="GO:0016757">
    <property type="term" value="F:glycosyltransferase activity"/>
    <property type="evidence" value="ECO:0007669"/>
    <property type="project" value="UniProtKB-KW"/>
</dbReference>
<keyword evidence="6" id="KW-0460">Magnesium</keyword>
<proteinExistence type="inferred from homology"/>
<dbReference type="EC" id="2.4.1.266" evidence="7"/>
<dbReference type="SUPFAM" id="SSF53448">
    <property type="entry name" value="Nucleotide-diphospho-sugar transferases"/>
    <property type="match status" value="1"/>
</dbReference>
<comment type="cofactor">
    <cofactor evidence="1">
        <name>Mn(2+)</name>
        <dbReference type="ChEBI" id="CHEBI:29035"/>
    </cofactor>
</comment>
<dbReference type="Gene3D" id="3.90.550.10">
    <property type="entry name" value="Spore Coat Polysaccharide Biosynthesis Protein SpsA, Chain A"/>
    <property type="match status" value="1"/>
</dbReference>
<dbReference type="Pfam" id="PF00535">
    <property type="entry name" value="Glycos_transf_2"/>
    <property type="match status" value="1"/>
</dbReference>
<comment type="catalytic activity">
    <reaction evidence="10">
        <text>an NDP-alpha-D-glucose + (2R)-3-phosphoglycerate = (2R)-2-O-(alpha-D-glucopyranosyl)-3-phospho-glycerate + a ribonucleoside 5'-diphosphate + H(+)</text>
        <dbReference type="Rhea" id="RHEA:47244"/>
        <dbReference type="ChEBI" id="CHEBI:15378"/>
        <dbReference type="ChEBI" id="CHEBI:57930"/>
        <dbReference type="ChEBI" id="CHEBI:58272"/>
        <dbReference type="ChEBI" id="CHEBI:62600"/>
        <dbReference type="ChEBI" id="CHEBI:76533"/>
        <dbReference type="EC" id="2.4.1.266"/>
    </reaction>
    <physiologicalReaction direction="left-to-right" evidence="10">
        <dbReference type="Rhea" id="RHEA:47245"/>
    </physiologicalReaction>
</comment>
<dbReference type="KEGG" id="rmar:GBA65_04835"/>
<dbReference type="AlphaFoldDB" id="A0A6G8Q2X0"/>
<feature type="region of interest" description="Disordered" evidence="11">
    <location>
        <begin position="170"/>
        <end position="360"/>
    </location>
</feature>
<feature type="compositionally biased region" description="Low complexity" evidence="11">
    <location>
        <begin position="274"/>
        <end position="293"/>
    </location>
</feature>
<evidence type="ECO:0000256" key="8">
    <source>
        <dbReference type="ARBA" id="ARBA00040894"/>
    </source>
</evidence>
<sequence>MRKHEGGFAPQDAAEWFENRSYKHEAFSDLSELGRLKRESGRTVSLVLPSRNVADTVGEIVDEVRALNERMPEGIPLVDQTLVVDADSEDGTADVARRKGAEVFSENELLSSYGGAHGKGDAMWRSLSVASGDVVMFADADTKDFKPQFVYGTLGPMFATPGVRFVKGLSGGRSRAASPSSRTAGARDGAHDQAPLQPLLPRADRVRAAPRRRVRRGQGALRLHPLPDRLRRGDGDHDRRPQEGRSRGDGAGGPRHPPEPPPAPLRPRPHELLRPPGRRQAPAPGRAPAAGPRPRAPRLPLPVQRVPPRRRDPRGPRAARARRGARRAPAAGRGYKRRVGWPHERRSRHGGPARGVRPRR</sequence>
<evidence type="ECO:0000256" key="7">
    <source>
        <dbReference type="ARBA" id="ARBA00039022"/>
    </source>
</evidence>
<evidence type="ECO:0000256" key="4">
    <source>
        <dbReference type="ARBA" id="ARBA00022676"/>
    </source>
</evidence>
<keyword evidence="14" id="KW-1185">Reference proteome</keyword>
<evidence type="ECO:0000256" key="6">
    <source>
        <dbReference type="ARBA" id="ARBA00022842"/>
    </source>
</evidence>
<dbReference type="InterPro" id="IPR001173">
    <property type="entry name" value="Glyco_trans_2-like"/>
</dbReference>
<evidence type="ECO:0000256" key="9">
    <source>
        <dbReference type="ARBA" id="ARBA00048689"/>
    </source>
</evidence>
<dbReference type="Proteomes" id="UP000502706">
    <property type="component" value="Chromosome"/>
</dbReference>